<dbReference type="PIRSF" id="PIRSF016838">
    <property type="entry name" value="PafC"/>
    <property type="match status" value="1"/>
</dbReference>
<sequence>MRAGRLLTALLLLQNRGRMTAEELAAELEVSVRTVYRDIEALSASGVPVYADRGRNGGYQLVAGYRTRLTGLTEEEAQSLSLAGLPSAAAELGLGTVLAAAQLKLSAALPPELRGRAGRIAERFHLDVPGWHRGIESLPVLSAVADAVWSARRIRVRYERWGPREVERTLEPLGLVLKAGNWYVVARSAAAERTYRVSRIRELTDLGEQFERPAEFDLAGYWQEWSAQFERRMYSRTATVRLSPRAQALVPFYAGSVGARALQAALDGGAEPDGEGWLTIRLPVEPGEPAIGELLRFGPHLEVLEPADLRAEVAAAIEEMGRIHG</sequence>
<dbReference type="InterPro" id="IPR051534">
    <property type="entry name" value="CBASS_pafABC_assoc_protein"/>
</dbReference>
<comment type="caution">
    <text evidence="4">The sequence shown here is derived from an EMBL/GenBank/DDBJ whole genome shotgun (WGS) entry which is preliminary data.</text>
</comment>
<dbReference type="InterPro" id="IPR036388">
    <property type="entry name" value="WH-like_DNA-bd_sf"/>
</dbReference>
<evidence type="ECO:0000259" key="3">
    <source>
        <dbReference type="PROSITE" id="PS51000"/>
    </source>
</evidence>
<feature type="domain" description="HTH deoR-type" evidence="3">
    <location>
        <begin position="2"/>
        <end position="75"/>
    </location>
</feature>
<evidence type="ECO:0000313" key="5">
    <source>
        <dbReference type="Proteomes" id="UP000285112"/>
    </source>
</evidence>
<dbReference type="PANTHER" id="PTHR34580">
    <property type="match status" value="1"/>
</dbReference>
<dbReference type="Proteomes" id="UP000285112">
    <property type="component" value="Unassembled WGS sequence"/>
</dbReference>
<dbReference type="RefSeq" id="WP_120025991.1">
    <property type="nucleotide sequence ID" value="NZ_QZFV01000120.1"/>
</dbReference>
<organism evidence="4 5">
    <name type="scientific">Amycolatopsis panacis</name>
    <dbReference type="NCBI Taxonomy" id="2340917"/>
    <lineage>
        <taxon>Bacteria</taxon>
        <taxon>Bacillati</taxon>
        <taxon>Actinomycetota</taxon>
        <taxon>Actinomycetes</taxon>
        <taxon>Pseudonocardiales</taxon>
        <taxon>Pseudonocardiaceae</taxon>
        <taxon>Amycolatopsis</taxon>
    </lineage>
</organism>
<dbReference type="InterPro" id="IPR036390">
    <property type="entry name" value="WH_DNA-bd_sf"/>
</dbReference>
<dbReference type="InterPro" id="IPR001034">
    <property type="entry name" value="DeoR_HTH"/>
</dbReference>
<dbReference type="InterPro" id="IPR028349">
    <property type="entry name" value="PafC-like"/>
</dbReference>
<dbReference type="InterPro" id="IPR026881">
    <property type="entry name" value="WYL_dom"/>
</dbReference>
<protein>
    <submittedName>
        <fullName evidence="4">YafY family transcriptional regulator</fullName>
    </submittedName>
</protein>
<keyword evidence="2" id="KW-0804">Transcription</keyword>
<dbReference type="InterPro" id="IPR057727">
    <property type="entry name" value="WCX_dom"/>
</dbReference>
<dbReference type="PANTHER" id="PTHR34580:SF1">
    <property type="entry name" value="PROTEIN PAFC"/>
    <property type="match status" value="1"/>
</dbReference>
<evidence type="ECO:0000313" key="4">
    <source>
        <dbReference type="EMBL" id="RJQ79562.1"/>
    </source>
</evidence>
<dbReference type="Pfam" id="PF13280">
    <property type="entry name" value="WYL"/>
    <property type="match status" value="1"/>
</dbReference>
<dbReference type="InterPro" id="IPR013196">
    <property type="entry name" value="HTH_11"/>
</dbReference>
<dbReference type="OrthoDB" id="3171994at2"/>
<name>A0A419HSC6_9PSEU</name>
<dbReference type="PROSITE" id="PS52050">
    <property type="entry name" value="WYL"/>
    <property type="match status" value="1"/>
</dbReference>
<dbReference type="Gene3D" id="1.10.10.10">
    <property type="entry name" value="Winged helix-like DNA-binding domain superfamily/Winged helix DNA-binding domain"/>
    <property type="match status" value="1"/>
</dbReference>
<dbReference type="Pfam" id="PF25583">
    <property type="entry name" value="WCX"/>
    <property type="match status" value="1"/>
</dbReference>
<proteinExistence type="predicted"/>
<accession>A0A419HSC6</accession>
<evidence type="ECO:0000256" key="2">
    <source>
        <dbReference type="ARBA" id="ARBA00023163"/>
    </source>
</evidence>
<evidence type="ECO:0000256" key="1">
    <source>
        <dbReference type="ARBA" id="ARBA00023015"/>
    </source>
</evidence>
<dbReference type="EMBL" id="QZFV01000120">
    <property type="protein sequence ID" value="RJQ79562.1"/>
    <property type="molecule type" value="Genomic_DNA"/>
</dbReference>
<dbReference type="GO" id="GO:0003700">
    <property type="term" value="F:DNA-binding transcription factor activity"/>
    <property type="evidence" value="ECO:0007669"/>
    <property type="project" value="InterPro"/>
</dbReference>
<dbReference type="PROSITE" id="PS51000">
    <property type="entry name" value="HTH_DEOR_2"/>
    <property type="match status" value="1"/>
</dbReference>
<keyword evidence="1" id="KW-0805">Transcription regulation</keyword>
<dbReference type="Pfam" id="PF08279">
    <property type="entry name" value="HTH_11"/>
    <property type="match status" value="1"/>
</dbReference>
<gene>
    <name evidence="4" type="ORF">D5S19_25900</name>
</gene>
<keyword evidence="5" id="KW-1185">Reference proteome</keyword>
<dbReference type="AlphaFoldDB" id="A0A419HSC6"/>
<dbReference type="SUPFAM" id="SSF46785">
    <property type="entry name" value="Winged helix' DNA-binding domain"/>
    <property type="match status" value="1"/>
</dbReference>
<reference evidence="4 5" key="1">
    <citation type="submission" date="2018-09" db="EMBL/GenBank/DDBJ databases">
        <title>YIM PH 21725 draft genome.</title>
        <authorList>
            <person name="Miao C."/>
        </authorList>
    </citation>
    <scope>NUCLEOTIDE SEQUENCE [LARGE SCALE GENOMIC DNA]</scope>
    <source>
        <strain evidence="5">YIM PH21725</strain>
    </source>
</reference>